<comment type="caution">
    <text evidence="6">The sequence shown here is derived from an EMBL/GenBank/DDBJ whole genome shotgun (WGS) entry which is preliminary data.</text>
</comment>
<dbReference type="PANTHER" id="PTHR46847">
    <property type="entry name" value="D-ALLOSE-BINDING PERIPLASMIC PROTEIN-RELATED"/>
    <property type="match status" value="1"/>
</dbReference>
<evidence type="ECO:0000256" key="4">
    <source>
        <dbReference type="SAM" id="Phobius"/>
    </source>
</evidence>
<dbReference type="Pfam" id="PF13407">
    <property type="entry name" value="Peripla_BP_4"/>
    <property type="match status" value="1"/>
</dbReference>
<proteinExistence type="inferred from homology"/>
<keyword evidence="3" id="KW-0732">Signal</keyword>
<dbReference type="PANTHER" id="PTHR46847:SF1">
    <property type="entry name" value="D-ALLOSE-BINDING PERIPLASMIC PROTEIN-RELATED"/>
    <property type="match status" value="1"/>
</dbReference>
<evidence type="ECO:0000313" key="6">
    <source>
        <dbReference type="EMBL" id="NOU88726.1"/>
    </source>
</evidence>
<protein>
    <submittedName>
        <fullName evidence="6">Substrate-binding domain-containing protein</fullName>
    </submittedName>
</protein>
<dbReference type="Proteomes" id="UP000658690">
    <property type="component" value="Unassembled WGS sequence"/>
</dbReference>
<reference evidence="6 7" key="1">
    <citation type="submission" date="2019-10" db="EMBL/GenBank/DDBJ databases">
        <title>Description of Paenibacillus choica sp. nov.</title>
        <authorList>
            <person name="Carlier A."/>
            <person name="Qi S."/>
        </authorList>
    </citation>
    <scope>NUCLEOTIDE SEQUENCE [LARGE SCALE GENOMIC DNA]</scope>
    <source>
        <strain evidence="6 7">LMG 31460</strain>
    </source>
</reference>
<keyword evidence="4" id="KW-1133">Transmembrane helix</keyword>
<dbReference type="SUPFAM" id="SSF53822">
    <property type="entry name" value="Periplasmic binding protein-like I"/>
    <property type="match status" value="1"/>
</dbReference>
<comment type="subcellular location">
    <subcellularLocation>
        <location evidence="1">Cell envelope</location>
    </subcellularLocation>
</comment>
<evidence type="ECO:0000256" key="1">
    <source>
        <dbReference type="ARBA" id="ARBA00004196"/>
    </source>
</evidence>
<dbReference type="Gene3D" id="3.40.50.2300">
    <property type="match status" value="2"/>
</dbReference>
<dbReference type="RefSeq" id="WP_171691714.1">
    <property type="nucleotide sequence ID" value="NZ_WHOC01000133.1"/>
</dbReference>
<evidence type="ECO:0000313" key="7">
    <source>
        <dbReference type="Proteomes" id="UP000658690"/>
    </source>
</evidence>
<evidence type="ECO:0000256" key="3">
    <source>
        <dbReference type="ARBA" id="ARBA00022729"/>
    </source>
</evidence>
<organism evidence="6 7">
    <name type="scientific">Paenibacillus germinis</name>
    <dbReference type="NCBI Taxonomy" id="2654979"/>
    <lineage>
        <taxon>Bacteria</taxon>
        <taxon>Bacillati</taxon>
        <taxon>Bacillota</taxon>
        <taxon>Bacilli</taxon>
        <taxon>Bacillales</taxon>
        <taxon>Paenibacillaceae</taxon>
        <taxon>Paenibacillus</taxon>
    </lineage>
</organism>
<accession>A0ABX1Z9Y2</accession>
<evidence type="ECO:0000259" key="5">
    <source>
        <dbReference type="Pfam" id="PF13407"/>
    </source>
</evidence>
<keyword evidence="7" id="KW-1185">Reference proteome</keyword>
<sequence length="331" mass="36515">MLTRKMAILTIVILLCTAFVFTLRFLVFTPEQAIKIKPKIIIVSKTSDPNVEFWQTLAAGSKVAAKEFGAEVEILAPRLENDVDSQIKMVDTILKYGPLPKAIILAPIDAEKMTPLAEKIKKAGVQLITIEAMLKGNLASSVIVTDHVVEGKKAGEEAKRLLPSRSRVFIINDDKSSPVQMEREKGVREALAVYPSIQIMDTHYINGENEAYEFTQQHLSGSDSIDGIITLSEAGTKGAAQAVKKLGFPGKVKLVCFSSSIEEIDQLEKGEIQSIVVQKPFNMGYLGVKTSVQLLNGEKINPQIDTGSEVVTRDNMYDYEIEKLLFPFGER</sequence>
<dbReference type="EMBL" id="WHOC01000133">
    <property type="protein sequence ID" value="NOU88726.1"/>
    <property type="molecule type" value="Genomic_DNA"/>
</dbReference>
<comment type="similarity">
    <text evidence="2">Belongs to the bacterial solute-binding protein 2 family.</text>
</comment>
<gene>
    <name evidence="6" type="ORF">GC102_23670</name>
</gene>
<keyword evidence="4" id="KW-0472">Membrane</keyword>
<dbReference type="InterPro" id="IPR025997">
    <property type="entry name" value="SBP_2_dom"/>
</dbReference>
<evidence type="ECO:0000256" key="2">
    <source>
        <dbReference type="ARBA" id="ARBA00007639"/>
    </source>
</evidence>
<feature type="transmembrane region" description="Helical" evidence="4">
    <location>
        <begin position="6"/>
        <end position="27"/>
    </location>
</feature>
<name>A0ABX1Z9Y2_9BACL</name>
<feature type="domain" description="Periplasmic binding protein" evidence="5">
    <location>
        <begin position="50"/>
        <end position="299"/>
    </location>
</feature>
<keyword evidence="4" id="KW-0812">Transmembrane</keyword>
<dbReference type="InterPro" id="IPR028082">
    <property type="entry name" value="Peripla_BP_I"/>
</dbReference>